<feature type="compositionally biased region" description="Acidic residues" evidence="4">
    <location>
        <begin position="210"/>
        <end position="219"/>
    </location>
</feature>
<name>A0A7S3DWI3_9STRA</name>
<feature type="compositionally biased region" description="Basic and acidic residues" evidence="4">
    <location>
        <begin position="232"/>
        <end position="253"/>
    </location>
</feature>
<sequence>MTLLQKAAGANPDDDLFSTISFHPQTAVSRNFDVNPTKLYSLLNNKKWKAVLQRIKEAPEEASIWIYREHQETQKRNPTTTTEPHKDDNIRWRLLPLHAAIVLDAPYRVVEALVLAAPDNVRCRDDENALPIHVSCRMGAPVSVLRLLLKTYPRSVWKTDGVGQTPRQILHDSQHANQAALEHIVDKYLSAPDSVAGDSTVNTNDSSTDAGEEEEDDSLEGSSVTEQISIGELRKGGKPRPEGPDDAGAHKTPSDSTAAGPIKVAYLLDTQPGQCSADDSTFVTYDTRGGPKGTSVVQRRSSEEGNDPSPSLLQKMREKHYKELSAATAELSKAMDKTRKNSDKALQRQLQELDEKHQDELKQFNAFAPNPERTESIQELQAQHAKEMQAIRESAAKDQDQACQEVTNKFTRKLKEIEDRHVQLIDALQQVAPTPRSSANKKTARNVAKTFSNSFDLSSSSSGGASSSLFIVPAASQKVYDDKLEEMQRKYREEMEEFQAKTSLASEQAVEEARLALEQKHRVEMANLEKEFNQKIAEIRQVVNDLHAEMIDAHGNTTAQTTELGMIVHDLNDHMVASHQASRSKEYHLKKQVEDLKKKLLHNQDHSKSLAKQMHEIEYRLDEQFEREEIIEQRLKELQGSWLMSCFG</sequence>
<feature type="compositionally biased region" description="Polar residues" evidence="4">
    <location>
        <begin position="197"/>
        <end position="209"/>
    </location>
</feature>
<dbReference type="EMBL" id="HBHT01034053">
    <property type="protein sequence ID" value="CAD9986784.1"/>
    <property type="molecule type" value="Transcribed_RNA"/>
</dbReference>
<dbReference type="PANTHER" id="PTHR24153">
    <property type="entry name" value="ESPIN"/>
    <property type="match status" value="1"/>
</dbReference>
<dbReference type="GO" id="GO:0005737">
    <property type="term" value="C:cytoplasm"/>
    <property type="evidence" value="ECO:0007669"/>
    <property type="project" value="TreeGrafter"/>
</dbReference>
<dbReference type="InterPro" id="IPR052420">
    <property type="entry name" value="Espin/Espin-like"/>
</dbReference>
<keyword evidence="3" id="KW-0175">Coiled coil</keyword>
<proteinExistence type="predicted"/>
<feature type="region of interest" description="Disordered" evidence="4">
    <location>
        <begin position="273"/>
        <end position="312"/>
    </location>
</feature>
<gene>
    <name evidence="5" type="ORF">APAL1065_LOCUS22905</name>
</gene>
<dbReference type="PANTHER" id="PTHR24153:SF8">
    <property type="entry name" value="FORKED, ISOFORM F"/>
    <property type="match status" value="1"/>
</dbReference>
<evidence type="ECO:0000256" key="2">
    <source>
        <dbReference type="ARBA" id="ARBA00023043"/>
    </source>
</evidence>
<feature type="compositionally biased region" description="Polar residues" evidence="4">
    <location>
        <begin position="273"/>
        <end position="284"/>
    </location>
</feature>
<dbReference type="GO" id="GO:0051015">
    <property type="term" value="F:actin filament binding"/>
    <property type="evidence" value="ECO:0007669"/>
    <property type="project" value="TreeGrafter"/>
</dbReference>
<feature type="region of interest" description="Disordered" evidence="4">
    <location>
        <begin position="192"/>
        <end position="258"/>
    </location>
</feature>
<keyword evidence="2" id="KW-0040">ANK repeat</keyword>
<accession>A0A7S3DWI3</accession>
<evidence type="ECO:0000313" key="5">
    <source>
        <dbReference type="EMBL" id="CAD9986784.1"/>
    </source>
</evidence>
<keyword evidence="1" id="KW-0677">Repeat</keyword>
<protein>
    <submittedName>
        <fullName evidence="5">Uncharacterized protein</fullName>
    </submittedName>
</protein>
<dbReference type="GO" id="GO:0051017">
    <property type="term" value="P:actin filament bundle assembly"/>
    <property type="evidence" value="ECO:0007669"/>
    <property type="project" value="TreeGrafter"/>
</dbReference>
<feature type="coiled-coil region" evidence="3">
    <location>
        <begin position="317"/>
        <end position="397"/>
    </location>
</feature>
<evidence type="ECO:0000256" key="1">
    <source>
        <dbReference type="ARBA" id="ARBA00022737"/>
    </source>
</evidence>
<dbReference type="AlphaFoldDB" id="A0A7S3DWI3"/>
<feature type="coiled-coil region" evidence="3">
    <location>
        <begin position="477"/>
        <end position="545"/>
    </location>
</feature>
<reference evidence="5" key="1">
    <citation type="submission" date="2021-01" db="EMBL/GenBank/DDBJ databases">
        <authorList>
            <person name="Corre E."/>
            <person name="Pelletier E."/>
            <person name="Niang G."/>
            <person name="Scheremetjew M."/>
            <person name="Finn R."/>
            <person name="Kale V."/>
            <person name="Holt S."/>
            <person name="Cochrane G."/>
            <person name="Meng A."/>
            <person name="Brown T."/>
            <person name="Cohen L."/>
        </authorList>
    </citation>
    <scope>NUCLEOTIDE SEQUENCE</scope>
    <source>
        <strain evidence="5">CCMP125</strain>
    </source>
</reference>
<evidence type="ECO:0000256" key="3">
    <source>
        <dbReference type="SAM" id="Coils"/>
    </source>
</evidence>
<organism evidence="5">
    <name type="scientific">Entomoneis paludosa</name>
    <dbReference type="NCBI Taxonomy" id="265537"/>
    <lineage>
        <taxon>Eukaryota</taxon>
        <taxon>Sar</taxon>
        <taxon>Stramenopiles</taxon>
        <taxon>Ochrophyta</taxon>
        <taxon>Bacillariophyta</taxon>
        <taxon>Bacillariophyceae</taxon>
        <taxon>Bacillariophycidae</taxon>
        <taxon>Entomoneidaceae</taxon>
        <taxon>Entomoneis</taxon>
    </lineage>
</organism>
<evidence type="ECO:0000256" key="4">
    <source>
        <dbReference type="SAM" id="MobiDB-lite"/>
    </source>
</evidence>